<accession>A0ABM0XFC1</accession>
<keyword evidence="2" id="KW-0472">Membrane</keyword>
<dbReference type="InterPro" id="IPR007736">
    <property type="entry name" value="Caleosin-related"/>
</dbReference>
<dbReference type="RefSeq" id="XP_010485139.2">
    <property type="nucleotide sequence ID" value="XM_010486837.2"/>
</dbReference>
<evidence type="ECO:0000313" key="3">
    <source>
        <dbReference type="Proteomes" id="UP000694864"/>
    </source>
</evidence>
<reference evidence="4" key="2">
    <citation type="submission" date="2025-08" db="UniProtKB">
        <authorList>
            <consortium name="RefSeq"/>
        </authorList>
    </citation>
    <scope>IDENTIFICATION</scope>
    <source>
        <tissue evidence="4">Leaf</tissue>
    </source>
</reference>
<dbReference type="Proteomes" id="UP000694864">
    <property type="component" value="Chromosome 18"/>
</dbReference>
<protein>
    <submittedName>
        <fullName evidence="4">Peroxygenase 2-like</fullName>
    </submittedName>
</protein>
<evidence type="ECO:0000256" key="2">
    <source>
        <dbReference type="SAM" id="Phobius"/>
    </source>
</evidence>
<dbReference type="PANTHER" id="PTHR31495">
    <property type="entry name" value="PEROXYGENASE 3-RELATED"/>
    <property type="match status" value="1"/>
</dbReference>
<keyword evidence="3" id="KW-1185">Reference proteome</keyword>
<dbReference type="Pfam" id="PF05042">
    <property type="entry name" value="Caleosin"/>
    <property type="match status" value="1"/>
</dbReference>
<name>A0ABM0XFC1_CAMSA</name>
<proteinExistence type="inferred from homology"/>
<gene>
    <name evidence="4" type="primary">LOC104763472</name>
</gene>
<evidence type="ECO:0000313" key="4">
    <source>
        <dbReference type="RefSeq" id="XP_010485139.2"/>
    </source>
</evidence>
<keyword evidence="2" id="KW-1133">Transmembrane helix</keyword>
<dbReference type="GeneID" id="104763472"/>
<comment type="similarity">
    <text evidence="1">Belongs to the caleosin family.</text>
</comment>
<reference evidence="3" key="1">
    <citation type="journal article" date="2014" name="Nat. Commun.">
        <title>The emerging biofuel crop Camelina sativa retains a highly undifferentiated hexaploid genome structure.</title>
        <authorList>
            <person name="Kagale S."/>
            <person name="Koh C."/>
            <person name="Nixon J."/>
            <person name="Bollina V."/>
            <person name="Clarke W.E."/>
            <person name="Tuteja R."/>
            <person name="Spillane C."/>
            <person name="Robinson S.J."/>
            <person name="Links M.G."/>
            <person name="Clarke C."/>
            <person name="Higgins E.E."/>
            <person name="Huebert T."/>
            <person name="Sharpe A.G."/>
            <person name="Parkin I.A."/>
        </authorList>
    </citation>
    <scope>NUCLEOTIDE SEQUENCE [LARGE SCALE GENOMIC DNA]</scope>
    <source>
        <strain evidence="3">cv. DH55</strain>
    </source>
</reference>
<evidence type="ECO:0000256" key="1">
    <source>
        <dbReference type="ARBA" id="ARBA00006765"/>
    </source>
</evidence>
<feature type="transmembrane region" description="Helical" evidence="2">
    <location>
        <begin position="89"/>
        <end position="113"/>
    </location>
</feature>
<dbReference type="PANTHER" id="PTHR31495:SF30">
    <property type="entry name" value="PEROXYGENASE 2"/>
    <property type="match status" value="1"/>
</dbReference>
<organism evidence="3 4">
    <name type="scientific">Camelina sativa</name>
    <name type="common">False flax</name>
    <name type="synonym">Myagrum sativum</name>
    <dbReference type="NCBI Taxonomy" id="90675"/>
    <lineage>
        <taxon>Eukaryota</taxon>
        <taxon>Viridiplantae</taxon>
        <taxon>Streptophyta</taxon>
        <taxon>Embryophyta</taxon>
        <taxon>Tracheophyta</taxon>
        <taxon>Spermatophyta</taxon>
        <taxon>Magnoliopsida</taxon>
        <taxon>eudicotyledons</taxon>
        <taxon>Gunneridae</taxon>
        <taxon>Pentapetalae</taxon>
        <taxon>rosids</taxon>
        <taxon>malvids</taxon>
        <taxon>Brassicales</taxon>
        <taxon>Brassicaceae</taxon>
        <taxon>Camelineae</taxon>
        <taxon>Camelina</taxon>
    </lineage>
</organism>
<sequence>MARMERDAMETVAPYAPVTYHRRVRGDLDDTLTKPYLPRALQAPDMEHPLGTPEHRHNGLSVMQQHVAFFDLDDNGIIYPYETFSGFQLLGFNLLASLILTACIHLALSYATLPGWLPSPFFPIYIHNIHKAKHGSDSKTLSSSS</sequence>
<keyword evidence="2" id="KW-0812">Transmembrane</keyword>